<evidence type="ECO:0000256" key="2">
    <source>
        <dbReference type="ARBA" id="ARBA00022741"/>
    </source>
</evidence>
<dbReference type="AlphaFoldDB" id="A0AAV5TMX5"/>
<dbReference type="PROSITE" id="PS51195">
    <property type="entry name" value="Q_MOTIF"/>
    <property type="match status" value="1"/>
</dbReference>
<dbReference type="GO" id="GO:0043186">
    <property type="term" value="C:P granule"/>
    <property type="evidence" value="ECO:0007669"/>
    <property type="project" value="UniProtKB-ARBA"/>
</dbReference>
<organism evidence="12 13">
    <name type="scientific">Pristionchus entomophagus</name>
    <dbReference type="NCBI Taxonomy" id="358040"/>
    <lineage>
        <taxon>Eukaryota</taxon>
        <taxon>Metazoa</taxon>
        <taxon>Ecdysozoa</taxon>
        <taxon>Nematoda</taxon>
        <taxon>Chromadorea</taxon>
        <taxon>Rhabditida</taxon>
        <taxon>Rhabditina</taxon>
        <taxon>Diplogasteromorpha</taxon>
        <taxon>Diplogasteroidea</taxon>
        <taxon>Neodiplogasteridae</taxon>
        <taxon>Pristionchus</taxon>
    </lineage>
</organism>
<dbReference type="SUPFAM" id="SSF52540">
    <property type="entry name" value="P-loop containing nucleoside triphosphate hydrolases"/>
    <property type="match status" value="1"/>
</dbReference>
<dbReference type="CDD" id="cd18787">
    <property type="entry name" value="SF2_C_DEAD"/>
    <property type="match status" value="1"/>
</dbReference>
<dbReference type="InterPro" id="IPR011545">
    <property type="entry name" value="DEAD/DEAH_box_helicase_dom"/>
</dbReference>
<dbReference type="PROSITE" id="PS00039">
    <property type="entry name" value="DEAD_ATP_HELICASE"/>
    <property type="match status" value="1"/>
</dbReference>
<keyword evidence="3 7" id="KW-0378">Hydrolase</keyword>
<reference evidence="12" key="1">
    <citation type="submission" date="2023-10" db="EMBL/GenBank/DDBJ databases">
        <title>Genome assembly of Pristionchus species.</title>
        <authorList>
            <person name="Yoshida K."/>
            <person name="Sommer R.J."/>
        </authorList>
    </citation>
    <scope>NUCLEOTIDE SEQUENCE</scope>
    <source>
        <strain evidence="12">RS0144</strain>
    </source>
</reference>
<dbReference type="PANTHER" id="PTHR47959:SF1">
    <property type="entry name" value="ATP-DEPENDENT RNA HELICASE DBPA"/>
    <property type="match status" value="1"/>
</dbReference>
<evidence type="ECO:0000256" key="8">
    <source>
        <dbReference type="SAM" id="MobiDB-lite"/>
    </source>
</evidence>
<feature type="short sequence motif" description="Q motif" evidence="6">
    <location>
        <begin position="28"/>
        <end position="56"/>
    </location>
</feature>
<sequence>ILMQDELVFTEIIEVDEDERTSDVISDGSFKSLLLTQGTMDNLLKHGFKKPSPVQVKAIPPGMAGLDMLVQAKSGTGKTLVFAVLAAENLKLSSKAVQKLVIAPTREIALQIGDIIRKLVPKGTRTEVFTGGTSVYEDKEKLKKGVHIVVGTTGRLCQLASENCLNLSSLNLFVLDEADKMMSGVFAKDVNFLYSCVPPMRQVTVFSATYPPHLSSSLIPFLRSPIHVRLNANDVQLVGVKQYVSRCFGTDPIQAAIVAFASIQFKQSFLFCNTAESCSRVVDRLMEKGIEAAAISAQLEQSEREDVIKRLKSNKIKVLVSTDLTARGVDADNVDLVINMEPPFEVETYFHRIGRAARYGGQGASLTILSSSKSLSRFAYLVKEGGIRAKNIQMDAITPTLTTNRPFFDACPLFIVNDKGRKERIDGDRETNNDVENKDPIEMMSSGNQLEDDEESTPDFSQLIDEAKNLSSTLKKNEAASEQKEEIIGETKKKFKFVPSRANKSRKYYMRGEMVSIRDAFTTDQWNEYAREKFDISQEPFIVEASVEKKKCSRKEKDSVCMTLVPPPPLPP</sequence>
<dbReference type="InterPro" id="IPR014014">
    <property type="entry name" value="RNA_helicase_DEAD_Q_motif"/>
</dbReference>
<dbReference type="PANTHER" id="PTHR47959">
    <property type="entry name" value="ATP-DEPENDENT RNA HELICASE RHLE-RELATED"/>
    <property type="match status" value="1"/>
</dbReference>
<dbReference type="InterPro" id="IPR001650">
    <property type="entry name" value="Helicase_C-like"/>
</dbReference>
<accession>A0AAV5TMX5</accession>
<comment type="caution">
    <text evidence="12">The sequence shown here is derived from an EMBL/GenBank/DDBJ whole genome shotgun (WGS) entry which is preliminary data.</text>
</comment>
<evidence type="ECO:0000256" key="5">
    <source>
        <dbReference type="ARBA" id="ARBA00022840"/>
    </source>
</evidence>
<dbReference type="Gene3D" id="3.40.50.300">
    <property type="entry name" value="P-loop containing nucleotide triphosphate hydrolases"/>
    <property type="match status" value="2"/>
</dbReference>
<feature type="non-terminal residue" evidence="12">
    <location>
        <position position="1"/>
    </location>
</feature>
<dbReference type="InterPro" id="IPR000629">
    <property type="entry name" value="RNA-helicase_DEAD-box_CS"/>
</dbReference>
<dbReference type="SMART" id="SM00490">
    <property type="entry name" value="HELICc"/>
    <property type="match status" value="1"/>
</dbReference>
<dbReference type="GO" id="GO:0003724">
    <property type="term" value="F:RNA helicase activity"/>
    <property type="evidence" value="ECO:0007669"/>
    <property type="project" value="UniProtKB-EC"/>
</dbReference>
<protein>
    <recommendedName>
        <fullName evidence="1">RNA helicase</fullName>
        <ecNumber evidence="1">3.6.4.13</ecNumber>
    </recommendedName>
</protein>
<feature type="compositionally biased region" description="Basic and acidic residues" evidence="8">
    <location>
        <begin position="424"/>
        <end position="441"/>
    </location>
</feature>
<keyword evidence="5 7" id="KW-0067">ATP-binding</keyword>
<dbReference type="Pfam" id="PF00270">
    <property type="entry name" value="DEAD"/>
    <property type="match status" value="1"/>
</dbReference>
<evidence type="ECO:0000256" key="1">
    <source>
        <dbReference type="ARBA" id="ARBA00012552"/>
    </source>
</evidence>
<evidence type="ECO:0000259" key="10">
    <source>
        <dbReference type="PROSITE" id="PS51194"/>
    </source>
</evidence>
<dbReference type="InterPro" id="IPR027417">
    <property type="entry name" value="P-loop_NTPase"/>
</dbReference>
<evidence type="ECO:0000256" key="3">
    <source>
        <dbReference type="ARBA" id="ARBA00022801"/>
    </source>
</evidence>
<feature type="region of interest" description="Disordered" evidence="8">
    <location>
        <begin position="424"/>
        <end position="457"/>
    </location>
</feature>
<dbReference type="InterPro" id="IPR050079">
    <property type="entry name" value="DEAD_box_RNA_helicase"/>
</dbReference>
<evidence type="ECO:0000313" key="12">
    <source>
        <dbReference type="EMBL" id="GMS95773.1"/>
    </source>
</evidence>
<evidence type="ECO:0000259" key="11">
    <source>
        <dbReference type="PROSITE" id="PS51195"/>
    </source>
</evidence>
<dbReference type="EMBL" id="BTSX01000004">
    <property type="protein sequence ID" value="GMS95773.1"/>
    <property type="molecule type" value="Genomic_DNA"/>
</dbReference>
<comment type="similarity">
    <text evidence="7">Belongs to the DEAD box helicase family.</text>
</comment>
<dbReference type="SMART" id="SM00487">
    <property type="entry name" value="DEXDc"/>
    <property type="match status" value="1"/>
</dbReference>
<feature type="domain" description="Helicase ATP-binding" evidence="9">
    <location>
        <begin position="59"/>
        <end position="228"/>
    </location>
</feature>
<dbReference type="PROSITE" id="PS51192">
    <property type="entry name" value="HELICASE_ATP_BIND_1"/>
    <property type="match status" value="1"/>
</dbReference>
<keyword evidence="4 7" id="KW-0347">Helicase</keyword>
<dbReference type="Pfam" id="PF00271">
    <property type="entry name" value="Helicase_C"/>
    <property type="match status" value="1"/>
</dbReference>
<evidence type="ECO:0000256" key="7">
    <source>
        <dbReference type="RuleBase" id="RU000492"/>
    </source>
</evidence>
<dbReference type="Proteomes" id="UP001432027">
    <property type="component" value="Unassembled WGS sequence"/>
</dbReference>
<gene>
    <name evidence="12" type="ORF">PENTCL1PPCAC_17948</name>
</gene>
<evidence type="ECO:0000313" key="13">
    <source>
        <dbReference type="Proteomes" id="UP001432027"/>
    </source>
</evidence>
<evidence type="ECO:0000259" key="9">
    <source>
        <dbReference type="PROSITE" id="PS51192"/>
    </source>
</evidence>
<dbReference type="GO" id="GO:0005524">
    <property type="term" value="F:ATP binding"/>
    <property type="evidence" value="ECO:0007669"/>
    <property type="project" value="UniProtKB-KW"/>
</dbReference>
<keyword evidence="13" id="KW-1185">Reference proteome</keyword>
<dbReference type="InterPro" id="IPR014001">
    <property type="entry name" value="Helicase_ATP-bd"/>
</dbReference>
<keyword evidence="2 7" id="KW-0547">Nucleotide-binding</keyword>
<feature type="domain" description="DEAD-box RNA helicase Q" evidence="11">
    <location>
        <begin position="28"/>
        <end position="56"/>
    </location>
</feature>
<feature type="non-terminal residue" evidence="12">
    <location>
        <position position="572"/>
    </location>
</feature>
<evidence type="ECO:0000256" key="4">
    <source>
        <dbReference type="ARBA" id="ARBA00022806"/>
    </source>
</evidence>
<evidence type="ECO:0000256" key="6">
    <source>
        <dbReference type="PROSITE-ProRule" id="PRU00552"/>
    </source>
</evidence>
<feature type="domain" description="Helicase C-terminal" evidence="10">
    <location>
        <begin position="252"/>
        <end position="405"/>
    </location>
</feature>
<name>A0AAV5TMX5_9BILA</name>
<dbReference type="GO" id="GO:0003676">
    <property type="term" value="F:nucleic acid binding"/>
    <property type="evidence" value="ECO:0007669"/>
    <property type="project" value="InterPro"/>
</dbReference>
<proteinExistence type="inferred from homology"/>
<dbReference type="PROSITE" id="PS51194">
    <property type="entry name" value="HELICASE_CTER"/>
    <property type="match status" value="1"/>
</dbReference>
<dbReference type="EC" id="3.6.4.13" evidence="1"/>
<dbReference type="GO" id="GO:0005829">
    <property type="term" value="C:cytosol"/>
    <property type="evidence" value="ECO:0007669"/>
    <property type="project" value="TreeGrafter"/>
</dbReference>
<dbReference type="GO" id="GO:0016787">
    <property type="term" value="F:hydrolase activity"/>
    <property type="evidence" value="ECO:0007669"/>
    <property type="project" value="UniProtKB-KW"/>
</dbReference>